<dbReference type="Proteomes" id="UP001187192">
    <property type="component" value="Unassembled WGS sequence"/>
</dbReference>
<evidence type="ECO:0000313" key="3">
    <source>
        <dbReference type="Proteomes" id="UP001187192"/>
    </source>
</evidence>
<dbReference type="EMBL" id="BTGU01000010">
    <property type="protein sequence ID" value="GMN39856.1"/>
    <property type="molecule type" value="Genomic_DNA"/>
</dbReference>
<feature type="transmembrane region" description="Helical" evidence="1">
    <location>
        <begin position="29"/>
        <end position="48"/>
    </location>
</feature>
<comment type="caution">
    <text evidence="2">The sequence shown here is derived from an EMBL/GenBank/DDBJ whole genome shotgun (WGS) entry which is preliminary data.</text>
</comment>
<keyword evidence="1" id="KW-0472">Membrane</keyword>
<dbReference type="Gramene" id="FCD_00020825-RA">
    <property type="protein sequence ID" value="FCD_00020825-RA:cds"/>
    <property type="gene ID" value="FCD_00020825"/>
</dbReference>
<reference evidence="2" key="1">
    <citation type="submission" date="2023-07" db="EMBL/GenBank/DDBJ databases">
        <title>draft genome sequence of fig (Ficus carica).</title>
        <authorList>
            <person name="Takahashi T."/>
            <person name="Nishimura K."/>
        </authorList>
    </citation>
    <scope>NUCLEOTIDE SEQUENCE</scope>
</reference>
<keyword evidence="1" id="KW-1133">Transmembrane helix</keyword>
<proteinExistence type="predicted"/>
<evidence type="ECO:0000313" key="2">
    <source>
        <dbReference type="EMBL" id="GMN39856.1"/>
    </source>
</evidence>
<protein>
    <submittedName>
        <fullName evidence="2">Uncharacterized protein</fullName>
    </submittedName>
</protein>
<keyword evidence="1" id="KW-0812">Transmembrane</keyword>
<evidence type="ECO:0000256" key="1">
    <source>
        <dbReference type="SAM" id="Phobius"/>
    </source>
</evidence>
<organism evidence="2 3">
    <name type="scientific">Ficus carica</name>
    <name type="common">Common fig</name>
    <dbReference type="NCBI Taxonomy" id="3494"/>
    <lineage>
        <taxon>Eukaryota</taxon>
        <taxon>Viridiplantae</taxon>
        <taxon>Streptophyta</taxon>
        <taxon>Embryophyta</taxon>
        <taxon>Tracheophyta</taxon>
        <taxon>Spermatophyta</taxon>
        <taxon>Magnoliopsida</taxon>
        <taxon>eudicotyledons</taxon>
        <taxon>Gunneridae</taxon>
        <taxon>Pentapetalae</taxon>
        <taxon>rosids</taxon>
        <taxon>fabids</taxon>
        <taxon>Rosales</taxon>
        <taxon>Moraceae</taxon>
        <taxon>Ficeae</taxon>
        <taxon>Ficus</taxon>
    </lineage>
</organism>
<keyword evidence="3" id="KW-1185">Reference proteome</keyword>
<gene>
    <name evidence="2" type="ORF">TIFTF001_009082</name>
</gene>
<name>A0AA88A9V5_FICCA</name>
<dbReference type="AlphaFoldDB" id="A0AA88A9V5"/>
<sequence length="78" mass="9196">MTVQLHHQKLCDVARKLHDLRRIVRELNLLRILSSFLLSIFLLVFSSVGPRFAQSLRRASSRLRLRIFSSRCRPCDFT</sequence>
<accession>A0AA88A9V5</accession>